<gene>
    <name evidence="9" type="ORF">PAT3040_06320</name>
</gene>
<dbReference type="InterPro" id="IPR051447">
    <property type="entry name" value="Lipoprotein-release_system"/>
</dbReference>
<comment type="caution">
    <text evidence="9">The sequence shown here is derived from an EMBL/GenBank/DDBJ whole genome shotgun (WGS) entry which is preliminary data.</text>
</comment>
<feature type="transmembrane region" description="Helical" evidence="7">
    <location>
        <begin position="874"/>
        <end position="895"/>
    </location>
</feature>
<feature type="transmembrane region" description="Helical" evidence="7">
    <location>
        <begin position="779"/>
        <end position="805"/>
    </location>
</feature>
<protein>
    <submittedName>
        <fullName evidence="9">ABC transporter permease</fullName>
    </submittedName>
</protein>
<feature type="transmembrane region" description="Helical" evidence="7">
    <location>
        <begin position="826"/>
        <end position="854"/>
    </location>
</feature>
<comment type="similarity">
    <text evidence="2">Belongs to the ABC-4 integral membrane protein family. LolC/E subfamily.</text>
</comment>
<keyword evidence="3" id="KW-1003">Cell membrane</keyword>
<feature type="domain" description="ABC3 transporter permease C-terminal" evidence="8">
    <location>
        <begin position="272"/>
        <end position="392"/>
    </location>
</feature>
<evidence type="ECO:0000256" key="2">
    <source>
        <dbReference type="ARBA" id="ARBA00005236"/>
    </source>
</evidence>
<feature type="transmembrane region" description="Helical" evidence="7">
    <location>
        <begin position="371"/>
        <end position="393"/>
    </location>
</feature>
<accession>A0A2R5F1V8</accession>
<feature type="transmembrane region" description="Helical" evidence="7">
    <location>
        <begin position="421"/>
        <end position="441"/>
    </location>
</feature>
<feature type="transmembrane region" description="Helical" evidence="7">
    <location>
        <begin position="22"/>
        <end position="43"/>
    </location>
</feature>
<dbReference type="InterPro" id="IPR003838">
    <property type="entry name" value="ABC3_permease_C"/>
</dbReference>
<evidence type="ECO:0000313" key="10">
    <source>
        <dbReference type="Proteomes" id="UP000245202"/>
    </source>
</evidence>
<comment type="subcellular location">
    <subcellularLocation>
        <location evidence="1">Cell membrane</location>
        <topology evidence="1">Multi-pass membrane protein</topology>
    </subcellularLocation>
</comment>
<dbReference type="PANTHER" id="PTHR30489:SF0">
    <property type="entry name" value="LIPOPROTEIN-RELEASING SYSTEM TRANSMEMBRANE PROTEIN LOLE"/>
    <property type="match status" value="1"/>
</dbReference>
<keyword evidence="4 7" id="KW-0812">Transmembrane</keyword>
<evidence type="ECO:0000313" key="9">
    <source>
        <dbReference type="EMBL" id="GBG11498.1"/>
    </source>
</evidence>
<dbReference type="Pfam" id="PF02687">
    <property type="entry name" value="FtsX"/>
    <property type="match status" value="2"/>
</dbReference>
<dbReference type="GO" id="GO:0044874">
    <property type="term" value="P:lipoprotein localization to outer membrane"/>
    <property type="evidence" value="ECO:0007669"/>
    <property type="project" value="TreeGrafter"/>
</dbReference>
<feature type="domain" description="ABC3 transporter permease C-terminal" evidence="8">
    <location>
        <begin position="787"/>
        <end position="904"/>
    </location>
</feature>
<dbReference type="GO" id="GO:0098797">
    <property type="term" value="C:plasma membrane protein complex"/>
    <property type="evidence" value="ECO:0007669"/>
    <property type="project" value="TreeGrafter"/>
</dbReference>
<feature type="transmembrane region" description="Helical" evidence="7">
    <location>
        <begin position="330"/>
        <end position="351"/>
    </location>
</feature>
<reference evidence="9 10" key="1">
    <citation type="submission" date="2017-08" db="EMBL/GenBank/DDBJ databases">
        <title>Substantial Increase in Enzyme Production by Combined Drug-Resistance Mutations in Paenibacillus agaridevorans.</title>
        <authorList>
            <person name="Tanaka Y."/>
            <person name="Funane K."/>
            <person name="Hosaka T."/>
            <person name="Shiwa Y."/>
            <person name="Fujita N."/>
            <person name="Miyazaki T."/>
            <person name="Yoshikawa H."/>
            <person name="Murakami K."/>
            <person name="Kasahara K."/>
            <person name="Inaoka T."/>
            <person name="Hiraga Y."/>
            <person name="Ochi K."/>
        </authorList>
    </citation>
    <scope>NUCLEOTIDE SEQUENCE [LARGE SCALE GENOMIC DNA]</scope>
    <source>
        <strain evidence="9 10">T-3040</strain>
    </source>
</reference>
<evidence type="ECO:0000256" key="5">
    <source>
        <dbReference type="ARBA" id="ARBA00022989"/>
    </source>
</evidence>
<evidence type="ECO:0000256" key="7">
    <source>
        <dbReference type="SAM" id="Phobius"/>
    </source>
</evidence>
<dbReference type="PANTHER" id="PTHR30489">
    <property type="entry name" value="LIPOPROTEIN-RELEASING SYSTEM TRANSMEMBRANE PROTEIN LOLE"/>
    <property type="match status" value="1"/>
</dbReference>
<dbReference type="RefSeq" id="WP_108995787.1">
    <property type="nucleotide sequence ID" value="NZ_BDQX01000403.1"/>
</dbReference>
<dbReference type="EMBL" id="BDQX01000403">
    <property type="protein sequence ID" value="GBG11498.1"/>
    <property type="molecule type" value="Genomic_DNA"/>
</dbReference>
<organism evidence="9 10">
    <name type="scientific">Paenibacillus agaridevorans</name>
    <dbReference type="NCBI Taxonomy" id="171404"/>
    <lineage>
        <taxon>Bacteria</taxon>
        <taxon>Bacillati</taxon>
        <taxon>Bacillota</taxon>
        <taxon>Bacilli</taxon>
        <taxon>Bacillales</taxon>
        <taxon>Paenibacillaceae</taxon>
        <taxon>Paenibacillus</taxon>
    </lineage>
</organism>
<keyword evidence="5 7" id="KW-1133">Transmembrane helix</keyword>
<dbReference type="Proteomes" id="UP000245202">
    <property type="component" value="Unassembled WGS sequence"/>
</dbReference>
<evidence type="ECO:0000256" key="3">
    <source>
        <dbReference type="ARBA" id="ARBA00022475"/>
    </source>
</evidence>
<sequence>MIGSGIVWRMAWSNLRKQWKQTLLTIAAGAIGAMLIAVSFVNYDSVRISGERWIETRLGPISSKLTPEEQLSAGFTSEQVALLEKYVDERSTDYRVLPYVGAEATLRAHDSKGEESGVLKSVLVLGFSTEKAARFDSARAELWSRGIGENEVILNEATASQLGVAAGDALEIIASDGSKLLRVREITPEQGLTGFRDYGAYGGTAIVSEALAREIAKIGEGIYPAIWTGTVNDSLPDRAMFILPELNYEIHYLKADYRDKLERLNFTIIIGIISLVAIASSLIFMRQVLVMISESRRGMYGVLRAIGLSPGQIGAMFAAEALLLSLLSALVGSLIGIGAGYGLVSLFYGTYSDVLQRMTGMHIPIHPHLSIVGAVLLFISIFVFLAVVSAFAAHKAGRFPVVEALRGGGERLARKGYKHRLFGWVLTGAGVYFTVIHFYLAFVETPDLSGGNLLWVCVSWLGACCFLLFLLIRLLSIMSGPLSRLFGRLGIPPLSVMLATKYPRSQSGRTYTTALLFALIMMIVTFTVTIMGLITASGDVSQTPQTVLGNGGYASYQSESERDHIMSVADGDDFISEHVEAHMISEPFMIEMTPDWVAQAILPVTEELLKRELPPLAERDPRFGSDEEAWEAVLNDPGYIMLPYFYKTRDDVFKPGLKAGDTAAFPVYEYKKLRAMDEPKVLLFEKSLTVAGFLQKEAYLHVIDYYGETFMHADVVDELKAFGFKWENQRALGFVLFDFDYRDVELAQQLEDRFALNGVLGFTVPYLNNSAEYLMNKQLGIGFVGCAVFSGIISLMGLAVVQYRTVRERGRQIAMMRCIGVPGKQIYWMFMLEGIVISAAGLLTGWGIGASGALLFTQAARRDMPDYMAFEPSYLYEIILPIMLGLLLLSVLVNIAPARAALKLKAAEGLRSNDE</sequence>
<proteinExistence type="inferred from homology"/>
<feature type="transmembrane region" description="Helical" evidence="7">
    <location>
        <begin position="264"/>
        <end position="285"/>
    </location>
</feature>
<feature type="transmembrane region" description="Helical" evidence="7">
    <location>
        <begin position="453"/>
        <end position="475"/>
    </location>
</feature>
<evidence type="ECO:0000259" key="8">
    <source>
        <dbReference type="Pfam" id="PF02687"/>
    </source>
</evidence>
<dbReference type="AlphaFoldDB" id="A0A2R5F1V8"/>
<keyword evidence="10" id="KW-1185">Reference proteome</keyword>
<evidence type="ECO:0000256" key="1">
    <source>
        <dbReference type="ARBA" id="ARBA00004651"/>
    </source>
</evidence>
<feature type="transmembrane region" description="Helical" evidence="7">
    <location>
        <begin position="511"/>
        <end position="534"/>
    </location>
</feature>
<keyword evidence="6 7" id="KW-0472">Membrane</keyword>
<evidence type="ECO:0000256" key="4">
    <source>
        <dbReference type="ARBA" id="ARBA00022692"/>
    </source>
</evidence>
<evidence type="ECO:0000256" key="6">
    <source>
        <dbReference type="ARBA" id="ARBA00023136"/>
    </source>
</evidence>
<name>A0A2R5F1V8_9BACL</name>